<organism evidence="1">
    <name type="scientific">Clastoptera arizonana</name>
    <name type="common">Arizona spittle bug</name>
    <dbReference type="NCBI Taxonomy" id="38151"/>
    <lineage>
        <taxon>Eukaryota</taxon>
        <taxon>Metazoa</taxon>
        <taxon>Ecdysozoa</taxon>
        <taxon>Arthropoda</taxon>
        <taxon>Hexapoda</taxon>
        <taxon>Insecta</taxon>
        <taxon>Pterygota</taxon>
        <taxon>Neoptera</taxon>
        <taxon>Paraneoptera</taxon>
        <taxon>Hemiptera</taxon>
        <taxon>Auchenorrhyncha</taxon>
        <taxon>Cercopoidea</taxon>
        <taxon>Clastopteridae</taxon>
        <taxon>Clastoptera</taxon>
    </lineage>
</organism>
<dbReference type="AlphaFoldDB" id="A0A1B6E7G4"/>
<accession>A0A1B6E7G4</accession>
<sequence>KSINNSSNEPNGKSVLCQVLFPKTCTMSVIKNLSNNNILINVGSPVTSDSPFLNDFNLAHNDTLERKLNEPATSTKSEKSMNIEDKIYSSDKVEKDLSNTLPTTKEESKNVKTSSFLNVCNTIDLSSDDEKDSSKEYTHMRGKNNFKITESTPSTSCNVIDLSSDDEIDFVGKNEQSSKKGYFKNVFNKVNVKNYCIDLTDD</sequence>
<name>A0A1B6E7G4_9HEMI</name>
<reference evidence="1" key="1">
    <citation type="submission" date="2015-12" db="EMBL/GenBank/DDBJ databases">
        <title>De novo transcriptome assembly of four potential Pierce s Disease insect vectors from Arizona vineyards.</title>
        <authorList>
            <person name="Tassone E.E."/>
        </authorList>
    </citation>
    <scope>NUCLEOTIDE SEQUENCE</scope>
</reference>
<feature type="non-terminal residue" evidence="1">
    <location>
        <position position="1"/>
    </location>
</feature>
<evidence type="ECO:0000313" key="1">
    <source>
        <dbReference type="EMBL" id="JAS33873.1"/>
    </source>
</evidence>
<proteinExistence type="predicted"/>
<dbReference type="EMBL" id="GEDC01003425">
    <property type="protein sequence ID" value="JAS33873.1"/>
    <property type="molecule type" value="Transcribed_RNA"/>
</dbReference>
<gene>
    <name evidence="1" type="ORF">g.16779</name>
</gene>
<protein>
    <submittedName>
        <fullName evidence="1">Uncharacterized protein</fullName>
    </submittedName>
</protein>